<dbReference type="OMA" id="HAGVEMV"/>
<evidence type="ECO:0000313" key="2">
    <source>
        <dbReference type="EMBL" id="EME41670.1"/>
    </source>
</evidence>
<evidence type="ECO:0000313" key="3">
    <source>
        <dbReference type="Proteomes" id="UP000016933"/>
    </source>
</evidence>
<accession>N1PJE9</accession>
<dbReference type="AlphaFoldDB" id="N1PJE9"/>
<protein>
    <submittedName>
        <fullName evidence="2">Uncharacterized protein</fullName>
    </submittedName>
</protein>
<feature type="compositionally biased region" description="Acidic residues" evidence="1">
    <location>
        <begin position="248"/>
        <end position="258"/>
    </location>
</feature>
<dbReference type="OrthoDB" id="3643821at2759"/>
<feature type="region of interest" description="Disordered" evidence="1">
    <location>
        <begin position="230"/>
        <end position="267"/>
    </location>
</feature>
<proteinExistence type="predicted"/>
<dbReference type="Proteomes" id="UP000016933">
    <property type="component" value="Unassembled WGS sequence"/>
</dbReference>
<dbReference type="EMBL" id="KB446542">
    <property type="protein sequence ID" value="EME41670.1"/>
    <property type="molecule type" value="Genomic_DNA"/>
</dbReference>
<reference evidence="2 3" key="2">
    <citation type="journal article" date="2012" name="PLoS Pathog.">
        <title>Diverse lifestyles and strategies of plant pathogenesis encoded in the genomes of eighteen Dothideomycetes fungi.</title>
        <authorList>
            <person name="Ohm R.A."/>
            <person name="Feau N."/>
            <person name="Henrissat B."/>
            <person name="Schoch C.L."/>
            <person name="Horwitz B.A."/>
            <person name="Barry K.W."/>
            <person name="Condon B.J."/>
            <person name="Copeland A.C."/>
            <person name="Dhillon B."/>
            <person name="Glaser F."/>
            <person name="Hesse C.N."/>
            <person name="Kosti I."/>
            <person name="LaButti K."/>
            <person name="Lindquist E.A."/>
            <person name="Lucas S."/>
            <person name="Salamov A.A."/>
            <person name="Bradshaw R.E."/>
            <person name="Ciuffetti L."/>
            <person name="Hamelin R.C."/>
            <person name="Kema G.H.J."/>
            <person name="Lawrence C."/>
            <person name="Scott J.A."/>
            <person name="Spatafora J.W."/>
            <person name="Turgeon B.G."/>
            <person name="de Wit P.J.G.M."/>
            <person name="Zhong S."/>
            <person name="Goodwin S.B."/>
            <person name="Grigoriev I.V."/>
        </authorList>
    </citation>
    <scope>NUCLEOTIDE SEQUENCE [LARGE SCALE GENOMIC DNA]</scope>
    <source>
        <strain evidence="3">NZE10 / CBS 128990</strain>
    </source>
</reference>
<organism evidence="2 3">
    <name type="scientific">Dothistroma septosporum (strain NZE10 / CBS 128990)</name>
    <name type="common">Red band needle blight fungus</name>
    <name type="synonym">Mycosphaerella pini</name>
    <dbReference type="NCBI Taxonomy" id="675120"/>
    <lineage>
        <taxon>Eukaryota</taxon>
        <taxon>Fungi</taxon>
        <taxon>Dikarya</taxon>
        <taxon>Ascomycota</taxon>
        <taxon>Pezizomycotina</taxon>
        <taxon>Dothideomycetes</taxon>
        <taxon>Dothideomycetidae</taxon>
        <taxon>Mycosphaerellales</taxon>
        <taxon>Mycosphaerellaceae</taxon>
        <taxon>Dothistroma</taxon>
    </lineage>
</organism>
<reference evidence="3" key="1">
    <citation type="journal article" date="2012" name="PLoS Genet.">
        <title>The genomes of the fungal plant pathogens Cladosporium fulvum and Dothistroma septosporum reveal adaptation to different hosts and lifestyles but also signatures of common ancestry.</title>
        <authorList>
            <person name="de Wit P.J.G.M."/>
            <person name="van der Burgt A."/>
            <person name="Oekmen B."/>
            <person name="Stergiopoulos I."/>
            <person name="Abd-Elsalam K.A."/>
            <person name="Aerts A.L."/>
            <person name="Bahkali A.H."/>
            <person name="Beenen H.G."/>
            <person name="Chettri P."/>
            <person name="Cox M.P."/>
            <person name="Datema E."/>
            <person name="de Vries R.P."/>
            <person name="Dhillon B."/>
            <person name="Ganley A.R."/>
            <person name="Griffiths S.A."/>
            <person name="Guo Y."/>
            <person name="Hamelin R.C."/>
            <person name="Henrissat B."/>
            <person name="Kabir M.S."/>
            <person name="Jashni M.K."/>
            <person name="Kema G."/>
            <person name="Klaubauf S."/>
            <person name="Lapidus A."/>
            <person name="Levasseur A."/>
            <person name="Lindquist E."/>
            <person name="Mehrabi R."/>
            <person name="Ohm R.A."/>
            <person name="Owen T.J."/>
            <person name="Salamov A."/>
            <person name="Schwelm A."/>
            <person name="Schijlen E."/>
            <person name="Sun H."/>
            <person name="van den Burg H.A."/>
            <person name="van Ham R.C.H.J."/>
            <person name="Zhang S."/>
            <person name="Goodwin S.B."/>
            <person name="Grigoriev I.V."/>
            <person name="Collemare J."/>
            <person name="Bradshaw R.E."/>
        </authorList>
    </citation>
    <scope>NUCLEOTIDE SEQUENCE [LARGE SCALE GENOMIC DNA]</scope>
    <source>
        <strain evidence="3">NZE10 / CBS 128990</strain>
    </source>
</reference>
<evidence type="ECO:0000256" key="1">
    <source>
        <dbReference type="SAM" id="MobiDB-lite"/>
    </source>
</evidence>
<name>N1PJE9_DOTSN</name>
<keyword evidence="3" id="KW-1185">Reference proteome</keyword>
<gene>
    <name evidence="2" type="ORF">DOTSEDRAFT_81910</name>
</gene>
<dbReference type="HOGENOM" id="CLU_1042158_0_0_1"/>
<dbReference type="eggNOG" id="ENOG502R9YN">
    <property type="taxonomic scope" value="Eukaryota"/>
</dbReference>
<sequence length="267" mass="29364">MAPCTSLFNYLPAPLANTARRAYNTVVGADFNRDAYQEAHKHASKLEHHNLRVYEDFDAEEEWTGISQTLVRTGEGPMDFEDEAFVIKDYHGCPRQLSFKLSDKAAGTACEAAGVSREYLGTALKYVALEVSRDVGWVMHCKTAVEAVRMVKLRFPVLEDMQRAFGEGSGKIVRPRSYTVVEVAATDDGKRCDEMTAATYGQTQFQVAKSEGNQVYNPELHADVELVPVMSTGPYHSDGENASSKDPGDEDEDDEGSVDADGFSQAS</sequence>